<name>A0A0F9KH80_9ZZZZ</name>
<dbReference type="EMBL" id="LAZR01008047">
    <property type="protein sequence ID" value="KKM81273.1"/>
    <property type="molecule type" value="Genomic_DNA"/>
</dbReference>
<accession>A0A0F9KH80</accession>
<reference evidence="1" key="1">
    <citation type="journal article" date="2015" name="Nature">
        <title>Complex archaea that bridge the gap between prokaryotes and eukaryotes.</title>
        <authorList>
            <person name="Spang A."/>
            <person name="Saw J.H."/>
            <person name="Jorgensen S.L."/>
            <person name="Zaremba-Niedzwiedzka K."/>
            <person name="Martijn J."/>
            <person name="Lind A.E."/>
            <person name="van Eijk R."/>
            <person name="Schleper C."/>
            <person name="Guy L."/>
            <person name="Ettema T.J."/>
        </authorList>
    </citation>
    <scope>NUCLEOTIDE SEQUENCE</scope>
</reference>
<sequence length="143" mass="14940">QMDINGMAQQAGAQANLAQLGLRGTEAAGNIMAQQMAQETARQLASGQLMGEAGRMGLRQQEVQGGLLGRLAGTDIQRQQAALMGQGNLANQQLAMQQSQANILGQLASGQVNAYTGMMGMLPNFMGAYGQPNQYMGNLLLGA</sequence>
<evidence type="ECO:0000313" key="1">
    <source>
        <dbReference type="EMBL" id="KKM81273.1"/>
    </source>
</evidence>
<organism evidence="1">
    <name type="scientific">marine sediment metagenome</name>
    <dbReference type="NCBI Taxonomy" id="412755"/>
    <lineage>
        <taxon>unclassified sequences</taxon>
        <taxon>metagenomes</taxon>
        <taxon>ecological metagenomes</taxon>
    </lineage>
</organism>
<protein>
    <submittedName>
        <fullName evidence="1">Uncharacterized protein</fullName>
    </submittedName>
</protein>
<comment type="caution">
    <text evidence="1">The sequence shown here is derived from an EMBL/GenBank/DDBJ whole genome shotgun (WGS) entry which is preliminary data.</text>
</comment>
<gene>
    <name evidence="1" type="ORF">LCGC14_1331440</name>
</gene>
<dbReference type="AlphaFoldDB" id="A0A0F9KH80"/>
<proteinExistence type="predicted"/>
<feature type="non-terminal residue" evidence="1">
    <location>
        <position position="1"/>
    </location>
</feature>